<gene>
    <name evidence="4" type="ORF">Pcinc_039221</name>
</gene>
<feature type="domain" description="C2H2-type" evidence="3">
    <location>
        <begin position="44"/>
        <end position="72"/>
    </location>
</feature>
<keyword evidence="1" id="KW-0863">Zinc-finger</keyword>
<comment type="caution">
    <text evidence="4">The sequence shown here is derived from an EMBL/GenBank/DDBJ whole genome shotgun (WGS) entry which is preliminary data.</text>
</comment>
<evidence type="ECO:0000256" key="2">
    <source>
        <dbReference type="SAM" id="MobiDB-lite"/>
    </source>
</evidence>
<reference evidence="4" key="1">
    <citation type="submission" date="2023-10" db="EMBL/GenBank/DDBJ databases">
        <title>Genome assemblies of two species of porcelain crab, Petrolisthes cinctipes and Petrolisthes manimaculis (Anomura: Porcellanidae).</title>
        <authorList>
            <person name="Angst P."/>
        </authorList>
    </citation>
    <scope>NUCLEOTIDE SEQUENCE</scope>
    <source>
        <strain evidence="4">PB745_01</strain>
        <tissue evidence="4">Gill</tissue>
    </source>
</reference>
<accession>A0AAE1EKS3</accession>
<keyword evidence="5" id="KW-1185">Reference proteome</keyword>
<sequence>MINIVIEELHVHGAGGVVLLYGAGGGAGAGRGGAGGVRGEATPWQCEFCHKYYGSNNSLRNHRSVYHRRQIPGEANHGGRPSHLTRPPPLLPRLPHQPHPGAFPYSMATSGTNPHQEIGPPAPSI</sequence>
<dbReference type="InterPro" id="IPR013087">
    <property type="entry name" value="Znf_C2H2_type"/>
</dbReference>
<dbReference type="SUPFAM" id="SSF57667">
    <property type="entry name" value="beta-beta-alpha zinc fingers"/>
    <property type="match status" value="1"/>
</dbReference>
<evidence type="ECO:0000313" key="4">
    <source>
        <dbReference type="EMBL" id="KAK3854280.1"/>
    </source>
</evidence>
<feature type="compositionally biased region" description="Pro residues" evidence="2">
    <location>
        <begin position="86"/>
        <end position="98"/>
    </location>
</feature>
<evidence type="ECO:0000256" key="1">
    <source>
        <dbReference type="PROSITE-ProRule" id="PRU00042"/>
    </source>
</evidence>
<evidence type="ECO:0000259" key="3">
    <source>
        <dbReference type="PROSITE" id="PS50157"/>
    </source>
</evidence>
<feature type="region of interest" description="Disordered" evidence="2">
    <location>
        <begin position="68"/>
        <end position="125"/>
    </location>
</feature>
<evidence type="ECO:0000313" key="5">
    <source>
        <dbReference type="Proteomes" id="UP001286313"/>
    </source>
</evidence>
<dbReference type="GO" id="GO:0008270">
    <property type="term" value="F:zinc ion binding"/>
    <property type="evidence" value="ECO:0007669"/>
    <property type="project" value="UniProtKB-KW"/>
</dbReference>
<dbReference type="EMBL" id="JAWQEG010006637">
    <property type="protein sequence ID" value="KAK3854280.1"/>
    <property type="molecule type" value="Genomic_DNA"/>
</dbReference>
<organism evidence="4 5">
    <name type="scientific">Petrolisthes cinctipes</name>
    <name type="common">Flat porcelain crab</name>
    <dbReference type="NCBI Taxonomy" id="88211"/>
    <lineage>
        <taxon>Eukaryota</taxon>
        <taxon>Metazoa</taxon>
        <taxon>Ecdysozoa</taxon>
        <taxon>Arthropoda</taxon>
        <taxon>Crustacea</taxon>
        <taxon>Multicrustacea</taxon>
        <taxon>Malacostraca</taxon>
        <taxon>Eumalacostraca</taxon>
        <taxon>Eucarida</taxon>
        <taxon>Decapoda</taxon>
        <taxon>Pleocyemata</taxon>
        <taxon>Anomura</taxon>
        <taxon>Galatheoidea</taxon>
        <taxon>Porcellanidae</taxon>
        <taxon>Petrolisthes</taxon>
    </lineage>
</organism>
<dbReference type="PROSITE" id="PS50157">
    <property type="entry name" value="ZINC_FINGER_C2H2_2"/>
    <property type="match status" value="1"/>
</dbReference>
<keyword evidence="1" id="KW-0862">Zinc</keyword>
<name>A0AAE1EKS3_PETCI</name>
<dbReference type="InterPro" id="IPR036236">
    <property type="entry name" value="Znf_C2H2_sf"/>
</dbReference>
<dbReference type="PROSITE" id="PS00028">
    <property type="entry name" value="ZINC_FINGER_C2H2_1"/>
    <property type="match status" value="1"/>
</dbReference>
<proteinExistence type="predicted"/>
<protein>
    <recommendedName>
        <fullName evidence="3">C2H2-type domain-containing protein</fullName>
    </recommendedName>
</protein>
<dbReference type="Proteomes" id="UP001286313">
    <property type="component" value="Unassembled WGS sequence"/>
</dbReference>
<keyword evidence="1" id="KW-0479">Metal-binding</keyword>
<dbReference type="AlphaFoldDB" id="A0AAE1EKS3"/>